<dbReference type="Gene3D" id="2.30.30.1020">
    <property type="entry name" value="CCR4-NOT complex subunit 2/3/5, C-terminal domain"/>
    <property type="match status" value="1"/>
</dbReference>
<evidence type="ECO:0000256" key="2">
    <source>
        <dbReference type="ARBA" id="ARBA00023015"/>
    </source>
</evidence>
<feature type="compositionally biased region" description="Polar residues" evidence="4">
    <location>
        <begin position="21"/>
        <end position="39"/>
    </location>
</feature>
<dbReference type="HOGENOM" id="CLU_033275_4_1_1"/>
<feature type="region of interest" description="Disordered" evidence="4">
    <location>
        <begin position="1"/>
        <end position="67"/>
    </location>
</feature>
<keyword evidence="2" id="KW-0805">Transcription regulation</keyword>
<comment type="similarity">
    <text evidence="1">Belongs to the CNOT2/3/5 family.</text>
</comment>
<dbReference type="PANTHER" id="PTHR23326">
    <property type="entry name" value="CCR4 NOT-RELATED"/>
    <property type="match status" value="1"/>
</dbReference>
<dbReference type="KEGG" id="lel:PVL30_001437"/>
<name>A5DVT2_LODEL</name>
<keyword evidence="3" id="KW-0804">Transcription</keyword>
<dbReference type="EMBL" id="CH981525">
    <property type="protein sequence ID" value="EDK43290.1"/>
    <property type="molecule type" value="Genomic_DNA"/>
</dbReference>
<protein>
    <recommendedName>
        <fullName evidence="5">NOT2/NOT3/NOT5 C-terminal domain-containing protein</fullName>
    </recommendedName>
</protein>
<dbReference type="OrthoDB" id="25391at2759"/>
<dbReference type="InterPro" id="IPR038635">
    <property type="entry name" value="CCR4-NOT_su2/3/5_C_sf"/>
</dbReference>
<dbReference type="eggNOG" id="KOG2151">
    <property type="taxonomic scope" value="Eukaryota"/>
</dbReference>
<dbReference type="InterPro" id="IPR007282">
    <property type="entry name" value="NOT2/3/5_C"/>
</dbReference>
<dbReference type="FunCoup" id="A5DVT2">
    <property type="interactions" value="117"/>
</dbReference>
<keyword evidence="7" id="KW-1185">Reference proteome</keyword>
<organism evidence="6 7">
    <name type="scientific">Lodderomyces elongisporus (strain ATCC 11503 / CBS 2605 / JCM 1781 / NBRC 1676 / NRRL YB-4239)</name>
    <name type="common">Yeast</name>
    <name type="synonym">Saccharomyces elongisporus</name>
    <dbReference type="NCBI Taxonomy" id="379508"/>
    <lineage>
        <taxon>Eukaryota</taxon>
        <taxon>Fungi</taxon>
        <taxon>Dikarya</taxon>
        <taxon>Ascomycota</taxon>
        <taxon>Saccharomycotina</taxon>
        <taxon>Pichiomycetes</taxon>
        <taxon>Debaryomycetaceae</taxon>
        <taxon>Candida/Lodderomyces clade</taxon>
        <taxon>Lodderomyces</taxon>
    </lineage>
</organism>
<evidence type="ECO:0000313" key="7">
    <source>
        <dbReference type="Proteomes" id="UP000001996"/>
    </source>
</evidence>
<dbReference type="GeneID" id="5234208"/>
<dbReference type="OMA" id="IFYMKPR"/>
<dbReference type="AlphaFoldDB" id="A5DVT2"/>
<dbReference type="STRING" id="379508.A5DVT2"/>
<evidence type="ECO:0000256" key="1">
    <source>
        <dbReference type="ARBA" id="ARBA00007682"/>
    </source>
</evidence>
<proteinExistence type="inferred from homology"/>
<dbReference type="GO" id="GO:0030015">
    <property type="term" value="C:CCR4-NOT core complex"/>
    <property type="evidence" value="ECO:0007669"/>
    <property type="project" value="InterPro"/>
</dbReference>
<dbReference type="VEuPathDB" id="FungiDB:LELG_01468"/>
<gene>
    <name evidence="6" type="ORF">LELG_01468</name>
</gene>
<dbReference type="GO" id="GO:0006355">
    <property type="term" value="P:regulation of DNA-templated transcription"/>
    <property type="evidence" value="ECO:0007669"/>
    <property type="project" value="InterPro"/>
</dbReference>
<evidence type="ECO:0000256" key="3">
    <source>
        <dbReference type="ARBA" id="ARBA00023163"/>
    </source>
</evidence>
<dbReference type="InterPro" id="IPR040168">
    <property type="entry name" value="Not2/3/5"/>
</dbReference>
<accession>A5DVT2</accession>
<reference evidence="6 7" key="1">
    <citation type="journal article" date="2009" name="Nature">
        <title>Evolution of pathogenicity and sexual reproduction in eight Candida genomes.</title>
        <authorList>
            <person name="Butler G."/>
            <person name="Rasmussen M.D."/>
            <person name="Lin M.F."/>
            <person name="Santos M.A."/>
            <person name="Sakthikumar S."/>
            <person name="Munro C.A."/>
            <person name="Rheinbay E."/>
            <person name="Grabherr M."/>
            <person name="Forche A."/>
            <person name="Reedy J.L."/>
            <person name="Agrafioti I."/>
            <person name="Arnaud M.B."/>
            <person name="Bates S."/>
            <person name="Brown A.J."/>
            <person name="Brunke S."/>
            <person name="Costanzo M.C."/>
            <person name="Fitzpatrick D.A."/>
            <person name="de Groot P.W."/>
            <person name="Harris D."/>
            <person name="Hoyer L.L."/>
            <person name="Hube B."/>
            <person name="Klis F.M."/>
            <person name="Kodira C."/>
            <person name="Lennard N."/>
            <person name="Logue M.E."/>
            <person name="Martin R."/>
            <person name="Neiman A.M."/>
            <person name="Nikolaou E."/>
            <person name="Quail M.A."/>
            <person name="Quinn J."/>
            <person name="Santos M.C."/>
            <person name="Schmitzberger F.F."/>
            <person name="Sherlock G."/>
            <person name="Shah P."/>
            <person name="Silverstein K.A."/>
            <person name="Skrzypek M.S."/>
            <person name="Soll D."/>
            <person name="Staggs R."/>
            <person name="Stansfield I."/>
            <person name="Stumpf M.P."/>
            <person name="Sudbery P.E."/>
            <person name="Srikantha T."/>
            <person name="Zeng Q."/>
            <person name="Berman J."/>
            <person name="Berriman M."/>
            <person name="Heitman J."/>
            <person name="Gow N.A."/>
            <person name="Lorenz M.C."/>
            <person name="Birren B.W."/>
            <person name="Kellis M."/>
            <person name="Cuomo C.A."/>
        </authorList>
    </citation>
    <scope>NUCLEOTIDE SEQUENCE [LARGE SCALE GENOMIC DNA]</scope>
    <source>
        <strain evidence="7">ATCC 11503 / BCRC 21390 / CBS 2605 / JCM 1781 / NBRC 1676 / NRRL YB-4239</strain>
    </source>
</reference>
<feature type="compositionally biased region" description="Low complexity" evidence="4">
    <location>
        <begin position="40"/>
        <end position="59"/>
    </location>
</feature>
<feature type="domain" description="NOT2/NOT3/NOT5 C-terminal" evidence="5">
    <location>
        <begin position="112"/>
        <end position="238"/>
    </location>
</feature>
<dbReference type="InParanoid" id="A5DVT2"/>
<evidence type="ECO:0000256" key="4">
    <source>
        <dbReference type="SAM" id="MobiDB-lite"/>
    </source>
</evidence>
<feature type="compositionally biased region" description="Low complexity" evidence="4">
    <location>
        <begin position="1"/>
        <end position="20"/>
    </location>
</feature>
<dbReference type="Pfam" id="PF04153">
    <property type="entry name" value="NOT2_3_5_C"/>
    <property type="match status" value="1"/>
</dbReference>
<evidence type="ECO:0000259" key="5">
    <source>
        <dbReference type="Pfam" id="PF04153"/>
    </source>
</evidence>
<dbReference type="GO" id="GO:0000289">
    <property type="term" value="P:nuclear-transcribed mRNA poly(A) tail shortening"/>
    <property type="evidence" value="ECO:0007669"/>
    <property type="project" value="UniProtKB-ARBA"/>
</dbReference>
<sequence length="241" mass="26932">MVSSTITTTATTAAAHPATASLNSQNQHPKLQLPSTDLPTTTANTTTNTTTSSSSSSSNPINKDDDSLGKYGLRGLSSLVRMDQSEYTNYALGQDISKCGLDLSANLEILKNLASPWSETSRLEVEPYFHIPKALQNSSLLAKGKNPGPIDQKIQSLTDETLFYIFYMKPRDTLQEYAARELVARNWRYHKDIQVWLTKDSNVEPVLIGQDVEKGVYIFFDPHNWEKIRKEFVLHYSSVQA</sequence>
<evidence type="ECO:0000313" key="6">
    <source>
        <dbReference type="EMBL" id="EDK43290.1"/>
    </source>
</evidence>
<dbReference type="Proteomes" id="UP000001996">
    <property type="component" value="Unassembled WGS sequence"/>
</dbReference>